<evidence type="ECO:0000313" key="2">
    <source>
        <dbReference type="EMBL" id="RUS13472.1"/>
    </source>
</evidence>
<dbReference type="Gene3D" id="2.60.40.640">
    <property type="match status" value="1"/>
</dbReference>
<gene>
    <name evidence="2" type="ORF">BC938DRAFT_477852</name>
</gene>
<dbReference type="Proteomes" id="UP000274822">
    <property type="component" value="Unassembled WGS sequence"/>
</dbReference>
<evidence type="ECO:0008006" key="4">
    <source>
        <dbReference type="Google" id="ProtNLM"/>
    </source>
</evidence>
<dbReference type="InterPro" id="IPR014752">
    <property type="entry name" value="Arrestin-like_C"/>
</dbReference>
<accession>A0A433P7K1</accession>
<keyword evidence="3" id="KW-1185">Reference proteome</keyword>
<comment type="caution">
    <text evidence="2">The sequence shown here is derived from an EMBL/GenBank/DDBJ whole genome shotgun (WGS) entry which is preliminary data.</text>
</comment>
<feature type="region of interest" description="Disordered" evidence="1">
    <location>
        <begin position="1"/>
        <end position="21"/>
    </location>
</feature>
<reference evidence="2 3" key="1">
    <citation type="journal article" date="2018" name="New Phytol.">
        <title>Phylogenomics of Endogonaceae and evolution of mycorrhizas within Mucoromycota.</title>
        <authorList>
            <person name="Chang Y."/>
            <person name="Desiro A."/>
            <person name="Na H."/>
            <person name="Sandor L."/>
            <person name="Lipzen A."/>
            <person name="Clum A."/>
            <person name="Barry K."/>
            <person name="Grigoriev I.V."/>
            <person name="Martin F.M."/>
            <person name="Stajich J.E."/>
            <person name="Smith M.E."/>
            <person name="Bonito G."/>
            <person name="Spatafora J.W."/>
        </authorList>
    </citation>
    <scope>NUCLEOTIDE SEQUENCE [LARGE SCALE GENOMIC DNA]</scope>
    <source>
        <strain evidence="2 3">AD002</strain>
    </source>
</reference>
<proteinExistence type="predicted"/>
<dbReference type="AlphaFoldDB" id="A0A433P7K1"/>
<evidence type="ECO:0000313" key="3">
    <source>
        <dbReference type="Proteomes" id="UP000274822"/>
    </source>
</evidence>
<evidence type="ECO:0000256" key="1">
    <source>
        <dbReference type="SAM" id="MobiDB-lite"/>
    </source>
</evidence>
<sequence length="157" mass="17686">MTLPTPPRDDGEEDVKKSKGPITLDAKQHSFEFEFVIPNNLELPSFMELFKEGMIRYTLTCVHDKAHTLGGSSKCEYNVPIIERIDVSDSRFHVPREEIREIPFEALMMGDAHGHGHGNDGFVPKAIVRVNLPKFGYVRGEFAGGAWWGVSIATWSR</sequence>
<name>A0A433P7K1_9FUNG</name>
<dbReference type="EMBL" id="RBNJ01029758">
    <property type="protein sequence ID" value="RUS13472.1"/>
    <property type="molecule type" value="Genomic_DNA"/>
</dbReference>
<protein>
    <recommendedName>
        <fullName evidence="4">Arrestin-like N-terminal domain-containing protein</fullName>
    </recommendedName>
</protein>
<organism evidence="2 3">
    <name type="scientific">Jimgerdemannia flammicorona</name>
    <dbReference type="NCBI Taxonomy" id="994334"/>
    <lineage>
        <taxon>Eukaryota</taxon>
        <taxon>Fungi</taxon>
        <taxon>Fungi incertae sedis</taxon>
        <taxon>Mucoromycota</taxon>
        <taxon>Mucoromycotina</taxon>
        <taxon>Endogonomycetes</taxon>
        <taxon>Endogonales</taxon>
        <taxon>Endogonaceae</taxon>
        <taxon>Jimgerdemannia</taxon>
    </lineage>
</organism>